<keyword evidence="1 2" id="KW-0539">Nucleus</keyword>
<comment type="subcellular location">
    <subcellularLocation>
        <location evidence="2">Nucleus</location>
    </subcellularLocation>
</comment>
<evidence type="ECO:0000313" key="5">
    <source>
        <dbReference type="EMBL" id="GMH22008.1"/>
    </source>
</evidence>
<evidence type="ECO:0000256" key="3">
    <source>
        <dbReference type="SAM" id="MobiDB-lite"/>
    </source>
</evidence>
<name>A0AAD3T1Q3_NEPGR</name>
<dbReference type="Pfam" id="PF08879">
    <property type="entry name" value="WRC"/>
    <property type="match status" value="1"/>
</dbReference>
<keyword evidence="2" id="KW-0804">Transcription</keyword>
<comment type="function">
    <text evidence="2">Transcription activator.</text>
</comment>
<proteinExistence type="inferred from homology"/>
<dbReference type="Proteomes" id="UP001279734">
    <property type="component" value="Unassembled WGS sequence"/>
</dbReference>
<keyword evidence="6" id="KW-1185">Reference proteome</keyword>
<keyword evidence="2" id="KW-0010">Activator</keyword>
<dbReference type="AlphaFoldDB" id="A0AAD3T1Q3"/>
<dbReference type="InterPro" id="IPR014977">
    <property type="entry name" value="WRC_dom"/>
</dbReference>
<accession>A0AAD3T1Q3</accession>
<dbReference type="GO" id="GO:0032502">
    <property type="term" value="P:developmental process"/>
    <property type="evidence" value="ECO:0007669"/>
    <property type="project" value="InterPro"/>
</dbReference>
<organism evidence="5 6">
    <name type="scientific">Nepenthes gracilis</name>
    <name type="common">Slender pitcher plant</name>
    <dbReference type="NCBI Taxonomy" id="150966"/>
    <lineage>
        <taxon>Eukaryota</taxon>
        <taxon>Viridiplantae</taxon>
        <taxon>Streptophyta</taxon>
        <taxon>Embryophyta</taxon>
        <taxon>Tracheophyta</taxon>
        <taxon>Spermatophyta</taxon>
        <taxon>Magnoliopsida</taxon>
        <taxon>eudicotyledons</taxon>
        <taxon>Gunneridae</taxon>
        <taxon>Pentapetalae</taxon>
        <taxon>Caryophyllales</taxon>
        <taxon>Nepenthaceae</taxon>
        <taxon>Nepenthes</taxon>
    </lineage>
</organism>
<dbReference type="PANTHER" id="PTHR31602:SF51">
    <property type="entry name" value="GROWTH-REGULATING FACTOR"/>
    <property type="match status" value="1"/>
</dbReference>
<protein>
    <recommendedName>
        <fullName evidence="2">Growth-regulating factor</fullName>
    </recommendedName>
</protein>
<dbReference type="GO" id="GO:0005634">
    <property type="term" value="C:nucleus"/>
    <property type="evidence" value="ECO:0007669"/>
    <property type="project" value="UniProtKB-SubCell"/>
</dbReference>
<reference evidence="5" key="1">
    <citation type="submission" date="2023-05" db="EMBL/GenBank/DDBJ databases">
        <title>Nepenthes gracilis genome sequencing.</title>
        <authorList>
            <person name="Fukushima K."/>
        </authorList>
    </citation>
    <scope>NUCLEOTIDE SEQUENCE</scope>
    <source>
        <strain evidence="5">SING2019-196</strain>
    </source>
</reference>
<feature type="domain" description="WRC" evidence="4">
    <location>
        <begin position="139"/>
        <end position="179"/>
    </location>
</feature>
<comment type="caution">
    <text evidence="5">The sequence shown here is derived from an EMBL/GenBank/DDBJ whole genome shotgun (WGS) entry which is preliminary data.</text>
</comment>
<dbReference type="GO" id="GO:0006351">
    <property type="term" value="P:DNA-templated transcription"/>
    <property type="evidence" value="ECO:0007669"/>
    <property type="project" value="UniProtKB-UniRule"/>
</dbReference>
<dbReference type="InterPro" id="IPR031137">
    <property type="entry name" value="GRF"/>
</dbReference>
<gene>
    <name evidence="5" type="ORF">Nepgr_023851</name>
</gene>
<comment type="similarity">
    <text evidence="2">Belongs to the GRF family.</text>
</comment>
<evidence type="ECO:0000256" key="2">
    <source>
        <dbReference type="RuleBase" id="RU367127"/>
    </source>
</evidence>
<keyword evidence="2" id="KW-0805">Transcription regulation</keyword>
<comment type="domain">
    <text evidence="2">The QLQ domain and WRC domain may be involved in protein-protein interaction and DNA-binding, respectively.</text>
</comment>
<feature type="region of interest" description="Disordered" evidence="3">
    <location>
        <begin position="1"/>
        <end position="26"/>
    </location>
</feature>
<evidence type="ECO:0000313" key="6">
    <source>
        <dbReference type="Proteomes" id="UP001279734"/>
    </source>
</evidence>
<dbReference type="GO" id="GO:0005524">
    <property type="term" value="F:ATP binding"/>
    <property type="evidence" value="ECO:0007669"/>
    <property type="project" value="UniProtKB-UniRule"/>
</dbReference>
<dbReference type="PANTHER" id="PTHR31602">
    <property type="entry name" value="GROWTH-REGULATING FACTOR 5"/>
    <property type="match status" value="1"/>
</dbReference>
<sequence>MEGVGRATQDQPQPPQRPQRMGQKVVEKPNPTVQWELCFDSSKTRAIGLYKAISRLLEEFDVVARSNSVSKWACFVLASASIAGMDFVRQRETVEELFEDGTASLSCDILDLGAYFMNWCLGGWGPFPLGFSNITDPKSGWCRRKNGKKWRCNRNAVANHKYYKRHINKVRHHSRKPVEGHTGHSVSGADTSIINTSTTKLTAVSSSHQPWLCLGATHPTVPILCPVAVNKKHFPCFSKQLLPN</sequence>
<dbReference type="EMBL" id="BSYO01000024">
    <property type="protein sequence ID" value="GMH22008.1"/>
    <property type="molecule type" value="Genomic_DNA"/>
</dbReference>
<evidence type="ECO:0000256" key="1">
    <source>
        <dbReference type="ARBA" id="ARBA00023242"/>
    </source>
</evidence>
<evidence type="ECO:0000259" key="4">
    <source>
        <dbReference type="Pfam" id="PF08879"/>
    </source>
</evidence>